<accession>A0A117NKT1</accession>
<gene>
    <name evidence="1" type="ORF">ACN42_g10670</name>
</gene>
<protein>
    <submittedName>
        <fullName evidence="1">Uncharacterized protein</fullName>
    </submittedName>
</protein>
<proteinExistence type="predicted"/>
<dbReference type="Proteomes" id="UP000055045">
    <property type="component" value="Unassembled WGS sequence"/>
</dbReference>
<name>A0A117NKT1_PENFR</name>
<evidence type="ECO:0000313" key="2">
    <source>
        <dbReference type="Proteomes" id="UP000055045"/>
    </source>
</evidence>
<dbReference type="AlphaFoldDB" id="A0A117NKT1"/>
<sequence>MPLFIQHGHDSHFTECVNLNTARAAVEEQSASETPAAPETDGMMSRGLTALVTCCRSDADSVYQSIDLRVEGAPVDGPGPRAAVVRYHPRADVMTPEGRNTLLGTREYYLPASEGSYAYRVFNLLPGETLVGGSTESVAPANQAPADSTQFEQVLRGVVKGLKAVLSR</sequence>
<organism evidence="1 2">
    <name type="scientific">Penicillium freii</name>
    <dbReference type="NCBI Taxonomy" id="48697"/>
    <lineage>
        <taxon>Eukaryota</taxon>
        <taxon>Fungi</taxon>
        <taxon>Dikarya</taxon>
        <taxon>Ascomycota</taxon>
        <taxon>Pezizomycotina</taxon>
        <taxon>Eurotiomycetes</taxon>
        <taxon>Eurotiomycetidae</taxon>
        <taxon>Eurotiales</taxon>
        <taxon>Aspergillaceae</taxon>
        <taxon>Penicillium</taxon>
    </lineage>
</organism>
<keyword evidence="2" id="KW-1185">Reference proteome</keyword>
<evidence type="ECO:0000313" key="1">
    <source>
        <dbReference type="EMBL" id="KUM56542.1"/>
    </source>
</evidence>
<comment type="caution">
    <text evidence="1">The sequence shown here is derived from an EMBL/GenBank/DDBJ whole genome shotgun (WGS) entry which is preliminary data.</text>
</comment>
<reference evidence="1 2" key="1">
    <citation type="submission" date="2015-10" db="EMBL/GenBank/DDBJ databases">
        <title>Genome sequencing of Penicillium freii.</title>
        <authorList>
            <person name="Nguyen H.D."/>
            <person name="Visagie C.M."/>
            <person name="Seifert K.A."/>
        </authorList>
    </citation>
    <scope>NUCLEOTIDE SEQUENCE [LARGE SCALE GENOMIC DNA]</scope>
    <source>
        <strain evidence="1 2">DAOM 242723</strain>
    </source>
</reference>
<dbReference type="EMBL" id="LLXE01000470">
    <property type="protein sequence ID" value="KUM56542.1"/>
    <property type="molecule type" value="Genomic_DNA"/>
</dbReference>